<evidence type="ECO:0000256" key="1">
    <source>
        <dbReference type="SAM" id="MobiDB-lite"/>
    </source>
</evidence>
<feature type="transmembrane region" description="Helical" evidence="2">
    <location>
        <begin position="16"/>
        <end position="40"/>
    </location>
</feature>
<keyword evidence="2" id="KW-0472">Membrane</keyword>
<sequence length="129" mass="14843">MNESTNFSTTEVPTNYAPYVLIVCLIAYFAIMSTMLTYAFRYRTSPDTDIEQPSQIPSSRILMHDPTPSEPWGRERLRAWLNRPRGNADHVVANGFDDVLPKYSQLYEEVDDDELAPPPAYDEIVRRGR</sequence>
<keyword evidence="4" id="KW-1185">Reference proteome</keyword>
<protein>
    <submittedName>
        <fullName evidence="3">Uncharacterized protein</fullName>
    </submittedName>
</protein>
<feature type="compositionally biased region" description="Polar residues" evidence="1">
    <location>
        <begin position="47"/>
        <end position="58"/>
    </location>
</feature>
<evidence type="ECO:0000256" key="2">
    <source>
        <dbReference type="SAM" id="Phobius"/>
    </source>
</evidence>
<evidence type="ECO:0000313" key="3">
    <source>
        <dbReference type="EMBL" id="KAH7078348.1"/>
    </source>
</evidence>
<dbReference type="Proteomes" id="UP000813461">
    <property type="component" value="Unassembled WGS sequence"/>
</dbReference>
<proteinExistence type="predicted"/>
<dbReference type="EMBL" id="JAGMVJ010000017">
    <property type="protein sequence ID" value="KAH7078348.1"/>
    <property type="molecule type" value="Genomic_DNA"/>
</dbReference>
<dbReference type="AlphaFoldDB" id="A0A8K0VUF7"/>
<keyword evidence="2" id="KW-1133">Transmembrane helix</keyword>
<name>A0A8K0VUF7_9PLEO</name>
<feature type="region of interest" description="Disordered" evidence="1">
    <location>
        <begin position="47"/>
        <end position="70"/>
    </location>
</feature>
<reference evidence="3" key="1">
    <citation type="journal article" date="2021" name="Nat. Commun.">
        <title>Genetic determinants of endophytism in the Arabidopsis root mycobiome.</title>
        <authorList>
            <person name="Mesny F."/>
            <person name="Miyauchi S."/>
            <person name="Thiergart T."/>
            <person name="Pickel B."/>
            <person name="Atanasova L."/>
            <person name="Karlsson M."/>
            <person name="Huettel B."/>
            <person name="Barry K.W."/>
            <person name="Haridas S."/>
            <person name="Chen C."/>
            <person name="Bauer D."/>
            <person name="Andreopoulos W."/>
            <person name="Pangilinan J."/>
            <person name="LaButti K."/>
            <person name="Riley R."/>
            <person name="Lipzen A."/>
            <person name="Clum A."/>
            <person name="Drula E."/>
            <person name="Henrissat B."/>
            <person name="Kohler A."/>
            <person name="Grigoriev I.V."/>
            <person name="Martin F.M."/>
            <person name="Hacquard S."/>
        </authorList>
    </citation>
    <scope>NUCLEOTIDE SEQUENCE</scope>
    <source>
        <strain evidence="3">MPI-SDFR-AT-0120</strain>
    </source>
</reference>
<comment type="caution">
    <text evidence="3">The sequence shown here is derived from an EMBL/GenBank/DDBJ whole genome shotgun (WGS) entry which is preliminary data.</text>
</comment>
<evidence type="ECO:0000313" key="4">
    <source>
        <dbReference type="Proteomes" id="UP000813461"/>
    </source>
</evidence>
<accession>A0A8K0VUF7</accession>
<gene>
    <name evidence="3" type="ORF">FB567DRAFT_595952</name>
</gene>
<organism evidence="3 4">
    <name type="scientific">Paraphoma chrysanthemicola</name>
    <dbReference type="NCBI Taxonomy" id="798071"/>
    <lineage>
        <taxon>Eukaryota</taxon>
        <taxon>Fungi</taxon>
        <taxon>Dikarya</taxon>
        <taxon>Ascomycota</taxon>
        <taxon>Pezizomycotina</taxon>
        <taxon>Dothideomycetes</taxon>
        <taxon>Pleosporomycetidae</taxon>
        <taxon>Pleosporales</taxon>
        <taxon>Pleosporineae</taxon>
        <taxon>Phaeosphaeriaceae</taxon>
        <taxon>Paraphoma</taxon>
    </lineage>
</organism>
<keyword evidence="2" id="KW-0812">Transmembrane</keyword>